<dbReference type="InterPro" id="IPR025194">
    <property type="entry name" value="RodZ-like_C"/>
</dbReference>
<evidence type="ECO:0000256" key="2">
    <source>
        <dbReference type="SAM" id="Phobius"/>
    </source>
</evidence>
<dbReference type="EMBL" id="JQBM01000001">
    <property type="protein sequence ID" value="KRN47124.1"/>
    <property type="molecule type" value="Genomic_DNA"/>
</dbReference>
<feature type="compositionally biased region" description="Low complexity" evidence="1">
    <location>
        <begin position="150"/>
        <end position="179"/>
    </location>
</feature>
<dbReference type="AlphaFoldDB" id="A0A0R2HCH1"/>
<keyword evidence="2" id="KW-0472">Membrane</keyword>
<comment type="caution">
    <text evidence="4">The sequence shown here is derived from an EMBL/GenBank/DDBJ whole genome shotgun (WGS) entry which is preliminary data.</text>
</comment>
<dbReference type="InterPro" id="IPR001387">
    <property type="entry name" value="Cro/C1-type_HTH"/>
</dbReference>
<dbReference type="PANTHER" id="PTHR34475:SF1">
    <property type="entry name" value="CYTOSKELETON PROTEIN RODZ"/>
    <property type="match status" value="1"/>
</dbReference>
<dbReference type="Pfam" id="PF13464">
    <property type="entry name" value="RodZ_C"/>
    <property type="match status" value="1"/>
</dbReference>
<feature type="domain" description="Cytoskeleton protein RodZ-like C-terminal" evidence="3">
    <location>
        <begin position="217"/>
        <end position="283"/>
    </location>
</feature>
<dbReference type="CDD" id="cd00093">
    <property type="entry name" value="HTH_XRE"/>
    <property type="match status" value="1"/>
</dbReference>
<feature type="region of interest" description="Disordered" evidence="1">
    <location>
        <begin position="150"/>
        <end position="193"/>
    </location>
</feature>
<dbReference type="Gene3D" id="1.10.260.40">
    <property type="entry name" value="lambda repressor-like DNA-binding domains"/>
    <property type="match status" value="1"/>
</dbReference>
<dbReference type="Pfam" id="PF13413">
    <property type="entry name" value="HTH_25"/>
    <property type="match status" value="1"/>
</dbReference>
<gene>
    <name evidence="4" type="ORF">IV50_GL000394</name>
</gene>
<sequence length="295" mass="31823">MIKMSEEHNQEIGQALQGARIEKGLSLDDIQQMTKIQKRYLQAIENGQFDQLPGKFYERAFVRQYAASVGLDADEFIKDHASDEDLKPVEPDFEGARVDTDNITRAGMHRETESPVDKTRQVMPKVLIAVAAVAIVLIVWALVSAFSGTSKSATNSSSVAVSSSKVESSSSSKKASSKPAPKPAPKQPAVKVGNGVVSGNTVTYNNIQAPKKEEVLQLAATSDAWLQVTDNAGTMLFNGTVKANAPQSIKVPATATNIKMQIGNANPLKVKFGNQDIDMKNNGATVWNANLMIKH</sequence>
<evidence type="ECO:0000313" key="4">
    <source>
        <dbReference type="EMBL" id="KRN47124.1"/>
    </source>
</evidence>
<organism evidence="4 5">
    <name type="scientific">Weissella viridescens</name>
    <name type="common">Lactobacillus viridescens</name>
    <dbReference type="NCBI Taxonomy" id="1629"/>
    <lineage>
        <taxon>Bacteria</taxon>
        <taxon>Bacillati</taxon>
        <taxon>Bacillota</taxon>
        <taxon>Bacilli</taxon>
        <taxon>Lactobacillales</taxon>
        <taxon>Lactobacillaceae</taxon>
        <taxon>Weissella</taxon>
    </lineage>
</organism>
<dbReference type="PANTHER" id="PTHR34475">
    <property type="match status" value="1"/>
</dbReference>
<dbReference type="SUPFAM" id="SSF47413">
    <property type="entry name" value="lambda repressor-like DNA-binding domains"/>
    <property type="match status" value="1"/>
</dbReference>
<keyword evidence="4" id="KW-0238">DNA-binding</keyword>
<dbReference type="Proteomes" id="UP000051992">
    <property type="component" value="Unassembled WGS sequence"/>
</dbReference>
<feature type="transmembrane region" description="Helical" evidence="2">
    <location>
        <begin position="126"/>
        <end position="146"/>
    </location>
</feature>
<protein>
    <submittedName>
        <fullName evidence="4">Xre-like DNA-binding protein</fullName>
    </submittedName>
</protein>
<reference evidence="4 5" key="1">
    <citation type="journal article" date="2015" name="Genome Announc.">
        <title>Expanding the biotechnology potential of lactobacilli through comparative genomics of 213 strains and associated genera.</title>
        <authorList>
            <person name="Sun Z."/>
            <person name="Harris H.M."/>
            <person name="McCann A."/>
            <person name="Guo C."/>
            <person name="Argimon S."/>
            <person name="Zhang W."/>
            <person name="Yang X."/>
            <person name="Jeffery I.B."/>
            <person name="Cooney J.C."/>
            <person name="Kagawa T.F."/>
            <person name="Liu W."/>
            <person name="Song Y."/>
            <person name="Salvetti E."/>
            <person name="Wrobel A."/>
            <person name="Rasinkangas P."/>
            <person name="Parkhill J."/>
            <person name="Rea M.C."/>
            <person name="O'Sullivan O."/>
            <person name="Ritari J."/>
            <person name="Douillard F.P."/>
            <person name="Paul Ross R."/>
            <person name="Yang R."/>
            <person name="Briner A.E."/>
            <person name="Felis G.E."/>
            <person name="de Vos W.M."/>
            <person name="Barrangou R."/>
            <person name="Klaenhammer T.R."/>
            <person name="Caufield P.W."/>
            <person name="Cui Y."/>
            <person name="Zhang H."/>
            <person name="O'Toole P.W."/>
        </authorList>
    </citation>
    <scope>NUCLEOTIDE SEQUENCE [LARGE SCALE GENOMIC DNA]</scope>
    <source>
        <strain evidence="4 5">DSM 20410</strain>
    </source>
</reference>
<accession>A0A0R2HCH1</accession>
<proteinExistence type="predicted"/>
<evidence type="ECO:0000256" key="1">
    <source>
        <dbReference type="SAM" id="MobiDB-lite"/>
    </source>
</evidence>
<dbReference type="InterPro" id="IPR050400">
    <property type="entry name" value="Bact_Cytoskel_RodZ"/>
</dbReference>
<dbReference type="PATRIC" id="fig|1629.5.peg.398"/>
<keyword evidence="2" id="KW-0812">Transmembrane</keyword>
<name>A0A0R2HCH1_WEIVI</name>
<keyword evidence="2" id="KW-1133">Transmembrane helix</keyword>
<evidence type="ECO:0000313" key="5">
    <source>
        <dbReference type="Proteomes" id="UP000051992"/>
    </source>
</evidence>
<evidence type="ECO:0000259" key="3">
    <source>
        <dbReference type="Pfam" id="PF13464"/>
    </source>
</evidence>
<keyword evidence="5" id="KW-1185">Reference proteome</keyword>
<dbReference type="GO" id="GO:0003677">
    <property type="term" value="F:DNA binding"/>
    <property type="evidence" value="ECO:0007669"/>
    <property type="project" value="UniProtKB-KW"/>
</dbReference>
<dbReference type="InterPro" id="IPR010982">
    <property type="entry name" value="Lambda_DNA-bd_dom_sf"/>
</dbReference>